<keyword evidence="1" id="KW-0812">Transmembrane</keyword>
<keyword evidence="3" id="KW-1185">Reference proteome</keyword>
<dbReference type="EMBL" id="CP118615">
    <property type="protein sequence ID" value="WDZ87162.1"/>
    <property type="molecule type" value="Genomic_DNA"/>
</dbReference>
<evidence type="ECO:0000256" key="1">
    <source>
        <dbReference type="SAM" id="Phobius"/>
    </source>
</evidence>
<feature type="transmembrane region" description="Helical" evidence="1">
    <location>
        <begin position="7"/>
        <end position="34"/>
    </location>
</feature>
<protein>
    <recommendedName>
        <fullName evidence="4">DUF2637 domain-containing protein</fullName>
    </recommendedName>
</protein>
<dbReference type="RefSeq" id="WP_275034059.1">
    <property type="nucleotide sequence ID" value="NZ_CP118615.1"/>
</dbReference>
<proteinExistence type="predicted"/>
<evidence type="ECO:0000313" key="2">
    <source>
        <dbReference type="EMBL" id="WDZ87162.1"/>
    </source>
</evidence>
<feature type="transmembrane region" description="Helical" evidence="1">
    <location>
        <begin position="46"/>
        <end position="64"/>
    </location>
</feature>
<gene>
    <name evidence="2" type="ORF">PVK37_12540</name>
</gene>
<dbReference type="Proteomes" id="UP001219605">
    <property type="component" value="Chromosome"/>
</dbReference>
<accession>A0ABY7ZYJ4</accession>
<organism evidence="2 3">
    <name type="scientific">Micromonospora cathayae</name>
    <dbReference type="NCBI Taxonomy" id="3028804"/>
    <lineage>
        <taxon>Bacteria</taxon>
        <taxon>Bacillati</taxon>
        <taxon>Actinomycetota</taxon>
        <taxon>Actinomycetes</taxon>
        <taxon>Micromonosporales</taxon>
        <taxon>Micromonosporaceae</taxon>
        <taxon>Micromonospora</taxon>
    </lineage>
</organism>
<feature type="transmembrane region" description="Helical" evidence="1">
    <location>
        <begin position="84"/>
        <end position="117"/>
    </location>
</feature>
<keyword evidence="1" id="KW-0472">Membrane</keyword>
<name>A0ABY7ZYJ4_9ACTN</name>
<evidence type="ECO:0000313" key="3">
    <source>
        <dbReference type="Proteomes" id="UP001219605"/>
    </source>
</evidence>
<keyword evidence="1" id="KW-1133">Transmembrane helix</keyword>
<evidence type="ECO:0008006" key="4">
    <source>
        <dbReference type="Google" id="ProtNLM"/>
    </source>
</evidence>
<reference evidence="2 3" key="1">
    <citation type="submission" date="2023-02" db="EMBL/GenBank/DDBJ databases">
        <authorList>
            <person name="Mo P."/>
        </authorList>
    </citation>
    <scope>NUCLEOTIDE SEQUENCE [LARGE SCALE GENOMIC DNA]</scope>
    <source>
        <strain evidence="2 3">HUAS 3</strain>
    </source>
</reference>
<sequence length="320" mass="34327">MIARSKALNLAQAGVLWGLPIALTALAVIWTLVAVGGLLDTQAPTWVAYSAGALFDLVWVSAMLHERAHRRSASASRTPAILGWLLLAVSVAAVLAHGLLATTVIIAVIGAVIPVLGKVTLQMAMSTAAVRITDDAQRKVDMVRSRGRDAIAVARAIDEVKAAGEAVGAEHTARDYRSRVRAHARVNDARRAYESALRDRADDSITVPGDELPSFGLISDDDIRALLDSMNVPAVTAGGTPDGTDTAGFGTPDDKALQLLAVEVYAAAEVDESPPSLREFRRRMREALTERRWKASTALVDQLYRHEKALRTADGRPHHQ</sequence>